<dbReference type="AlphaFoldDB" id="A0A7I8L3R5"/>
<evidence type="ECO:0000313" key="1">
    <source>
        <dbReference type="EMBL" id="CAA7403988.1"/>
    </source>
</evidence>
<evidence type="ECO:0000313" key="2">
    <source>
        <dbReference type="Proteomes" id="UP000663760"/>
    </source>
</evidence>
<organism evidence="1 2">
    <name type="scientific">Spirodela intermedia</name>
    <name type="common">Intermediate duckweed</name>
    <dbReference type="NCBI Taxonomy" id="51605"/>
    <lineage>
        <taxon>Eukaryota</taxon>
        <taxon>Viridiplantae</taxon>
        <taxon>Streptophyta</taxon>
        <taxon>Embryophyta</taxon>
        <taxon>Tracheophyta</taxon>
        <taxon>Spermatophyta</taxon>
        <taxon>Magnoliopsida</taxon>
        <taxon>Liliopsida</taxon>
        <taxon>Araceae</taxon>
        <taxon>Lemnoideae</taxon>
        <taxon>Spirodela</taxon>
    </lineage>
</organism>
<dbReference type="EMBL" id="LR746273">
    <property type="protein sequence ID" value="CAA7403988.1"/>
    <property type="molecule type" value="Genomic_DNA"/>
</dbReference>
<dbReference type="Proteomes" id="UP000663760">
    <property type="component" value="Chromosome 10"/>
</dbReference>
<name>A0A7I8L3R5_SPIIN</name>
<gene>
    <name evidence="1" type="ORF">SI8410_10014666</name>
</gene>
<sequence length="29" mass="3474">MLFLSLSCMTCTKREKKCRKLYHVKLLIS</sequence>
<reference evidence="1" key="1">
    <citation type="submission" date="2020-02" db="EMBL/GenBank/DDBJ databases">
        <authorList>
            <person name="Scholz U."/>
            <person name="Mascher M."/>
            <person name="Fiebig A."/>
        </authorList>
    </citation>
    <scope>NUCLEOTIDE SEQUENCE</scope>
</reference>
<keyword evidence="2" id="KW-1185">Reference proteome</keyword>
<protein>
    <submittedName>
        <fullName evidence="1">Uncharacterized protein</fullName>
    </submittedName>
</protein>
<accession>A0A7I8L3R5</accession>
<proteinExistence type="predicted"/>